<organism evidence="1 2">
    <name type="scientific">Bacillus spizizenii (strain DSM 15029 / JCM 12233 / NBRC 101239 / NRRL B-23049 / TU-B-10)</name>
    <name type="common">Bacillus subtilis subsp. spizizenii</name>
    <dbReference type="NCBI Taxonomy" id="1052585"/>
    <lineage>
        <taxon>Bacteria</taxon>
        <taxon>Bacillati</taxon>
        <taxon>Bacillota</taxon>
        <taxon>Bacilli</taxon>
        <taxon>Bacillales</taxon>
        <taxon>Bacillaceae</taxon>
        <taxon>Bacillus</taxon>
    </lineage>
</organism>
<protein>
    <submittedName>
        <fullName evidence="1">Yx01 protein</fullName>
    </submittedName>
</protein>
<dbReference type="KEGG" id="bst:GYO_0548"/>
<evidence type="ECO:0000313" key="1">
    <source>
        <dbReference type="EMBL" id="AEP85256.1"/>
    </source>
</evidence>
<dbReference type="STRING" id="1052585.GYO_0548"/>
<gene>
    <name evidence="1" type="ordered locus">GYO_0548</name>
</gene>
<dbReference type="Proteomes" id="UP000002651">
    <property type="component" value="Chromosome"/>
</dbReference>
<dbReference type="AlphaFoldDB" id="G4NQU1"/>
<evidence type="ECO:0000313" key="2">
    <source>
        <dbReference type="Proteomes" id="UP000002651"/>
    </source>
</evidence>
<reference evidence="1 2" key="1">
    <citation type="journal article" date="2012" name="J. Bacteriol.">
        <title>Whole-genome sequences of Bacillus subtilis and close relatives.</title>
        <authorList>
            <person name="Earl A.M."/>
            <person name="Eppinger M."/>
            <person name="Fricke W.F."/>
            <person name="Rosovitz M.J."/>
            <person name="Rasko D.A."/>
            <person name="Daugherty S."/>
            <person name="Losick R."/>
            <person name="Kolter R."/>
            <person name="Ravel J."/>
        </authorList>
    </citation>
    <scope>NUCLEOTIDE SEQUENCE [LARGE SCALE GENOMIC DNA]</scope>
    <source>
        <strain evidence="2">DSM 15029 / JCM 12233 / NBRC 101239 / NRRL B-23049 / TU-B-10</strain>
    </source>
</reference>
<accession>G4NQU1</accession>
<keyword evidence="2" id="KW-1185">Reference proteome</keyword>
<name>G4NQU1_BACS4</name>
<proteinExistence type="predicted"/>
<dbReference type="HOGENOM" id="CLU_3004622_0_0_9"/>
<dbReference type="EMBL" id="CP002905">
    <property type="protein sequence ID" value="AEP85256.1"/>
    <property type="molecule type" value="Genomic_DNA"/>
</dbReference>
<sequence length="59" mass="6726">MGRALVIHLMPMLYEMVKKHEIDLLHKLSLADGPKAYDIFDKKEDGNIKVILKTYGGVK</sequence>